<evidence type="ECO:0000313" key="6">
    <source>
        <dbReference type="EMBL" id="CAD9251423.1"/>
    </source>
</evidence>
<dbReference type="AlphaFoldDB" id="A0A7S1TYX4"/>
<feature type="region of interest" description="Disordered" evidence="3">
    <location>
        <begin position="70"/>
        <end position="106"/>
    </location>
</feature>
<feature type="transmembrane region" description="Helical" evidence="4">
    <location>
        <begin position="168"/>
        <end position="196"/>
    </location>
</feature>
<evidence type="ECO:0000256" key="3">
    <source>
        <dbReference type="SAM" id="MobiDB-lite"/>
    </source>
</evidence>
<keyword evidence="2" id="KW-0934">Plastid</keyword>
<dbReference type="Pfam" id="PF06799">
    <property type="entry name" value="CGLD27-like"/>
    <property type="match status" value="1"/>
</dbReference>
<keyword evidence="4" id="KW-0812">Transmembrane</keyword>
<evidence type="ECO:0000256" key="1">
    <source>
        <dbReference type="ARBA" id="ARBA00004474"/>
    </source>
</evidence>
<organism evidence="6">
    <name type="scientific">Phaeomonas parva</name>
    <dbReference type="NCBI Taxonomy" id="124430"/>
    <lineage>
        <taxon>Eukaryota</taxon>
        <taxon>Sar</taxon>
        <taxon>Stramenopiles</taxon>
        <taxon>Ochrophyta</taxon>
        <taxon>Pinguiophyceae</taxon>
        <taxon>Pinguiochrysidales</taxon>
        <taxon>Pinguiochrysidaceae</taxon>
        <taxon>Phaeomonas</taxon>
    </lineage>
</organism>
<keyword evidence="4" id="KW-0472">Membrane</keyword>
<dbReference type="EMBL" id="HBGJ01015196">
    <property type="protein sequence ID" value="CAD9251423.1"/>
    <property type="molecule type" value="Transcribed_RNA"/>
</dbReference>
<dbReference type="PANTHER" id="PTHR34214">
    <property type="match status" value="1"/>
</dbReference>
<comment type="subcellular location">
    <subcellularLocation>
        <location evidence="1">Plastid</location>
    </subcellularLocation>
</comment>
<dbReference type="PANTHER" id="PTHR34214:SF3">
    <property type="entry name" value="PROTEIN CONSERVED IN THE GREEN LINEAGE AND DIATOMS 27, CHLOROPLASTIC"/>
    <property type="match status" value="1"/>
</dbReference>
<feature type="transmembrane region" description="Helical" evidence="4">
    <location>
        <begin position="246"/>
        <end position="265"/>
    </location>
</feature>
<dbReference type="GO" id="GO:0009536">
    <property type="term" value="C:plastid"/>
    <property type="evidence" value="ECO:0007669"/>
    <property type="project" value="UniProtKB-SubCell"/>
</dbReference>
<accession>A0A7S1TYX4</accession>
<name>A0A7S1TYX4_9STRA</name>
<evidence type="ECO:0000256" key="2">
    <source>
        <dbReference type="ARBA" id="ARBA00022640"/>
    </source>
</evidence>
<dbReference type="InterPro" id="IPR009631">
    <property type="entry name" value="CGLD27-like"/>
</dbReference>
<evidence type="ECO:0000256" key="5">
    <source>
        <dbReference type="SAM" id="SignalP"/>
    </source>
</evidence>
<gene>
    <name evidence="6" type="ORF">PPAR1163_LOCUS9785</name>
</gene>
<keyword evidence="5" id="KW-0732">Signal</keyword>
<keyword evidence="4" id="KW-1133">Transmembrane helix</keyword>
<feature type="signal peptide" evidence="5">
    <location>
        <begin position="1"/>
        <end position="17"/>
    </location>
</feature>
<reference evidence="6" key="1">
    <citation type="submission" date="2021-01" db="EMBL/GenBank/DDBJ databases">
        <authorList>
            <person name="Corre E."/>
            <person name="Pelletier E."/>
            <person name="Niang G."/>
            <person name="Scheremetjew M."/>
            <person name="Finn R."/>
            <person name="Kale V."/>
            <person name="Holt S."/>
            <person name="Cochrane G."/>
            <person name="Meng A."/>
            <person name="Brown T."/>
            <person name="Cohen L."/>
        </authorList>
    </citation>
    <scope>NUCLEOTIDE SEQUENCE</scope>
    <source>
        <strain evidence="6">CCMP2877</strain>
    </source>
</reference>
<feature type="chain" id="PRO_5031068245" evidence="5">
    <location>
        <begin position="18"/>
        <end position="319"/>
    </location>
</feature>
<proteinExistence type="predicted"/>
<feature type="transmembrane region" description="Helical" evidence="4">
    <location>
        <begin position="142"/>
        <end position="161"/>
    </location>
</feature>
<feature type="compositionally biased region" description="Basic and acidic residues" evidence="3">
    <location>
        <begin position="81"/>
        <end position="91"/>
    </location>
</feature>
<evidence type="ECO:0000256" key="4">
    <source>
        <dbReference type="SAM" id="Phobius"/>
    </source>
</evidence>
<sequence length="319" mass="34813">MAPLTALLLAALPLAHGFRRPCRALAPALSPALTLNLNPVLTRRAASEKDDEMSFDAAFDAFARERAARDETAEAAVPREQASKGPREAPPTRRPRGRTADRERQRAAMIEQGPAAELKDLQKAPLFSWAQLDDVPFLQRMGLVYAGAFVGAGLPIALVTYPREDERLVAFLAGSAGATFLVLMLIVRLAVGWSYIKDRLESDVLDYEETGWYDGFRSTKSKDVANRDKLLSSLEVVPVLTRLTKAGVAFGGLFLASCLLLKVAAPTDPYAMFDPEYLETLSRDDDAAAEAQRAAASRGRPLYCDSRYYRTVAGASNCN</sequence>
<protein>
    <submittedName>
        <fullName evidence="6">Uncharacterized protein</fullName>
    </submittedName>
</protein>